<dbReference type="SUPFAM" id="SSF52540">
    <property type="entry name" value="P-loop containing nucleoside triphosphate hydrolases"/>
    <property type="match status" value="1"/>
</dbReference>
<evidence type="ECO:0000313" key="1">
    <source>
        <dbReference type="EMBL" id="RAP67233.1"/>
    </source>
</evidence>
<feature type="non-terminal residue" evidence="1">
    <location>
        <position position="1"/>
    </location>
</feature>
<keyword evidence="2" id="KW-1185">Reference proteome</keyword>
<dbReference type="EMBL" id="LJAM02000936">
    <property type="protein sequence ID" value="RAP67233.1"/>
    <property type="molecule type" value="Genomic_DNA"/>
</dbReference>
<dbReference type="InterPro" id="IPR027417">
    <property type="entry name" value="P-loop_NTPase"/>
</dbReference>
<accession>A0A328TCT9</accession>
<name>A0A328TCT9_9GAMM</name>
<dbReference type="Proteomes" id="UP000244334">
    <property type="component" value="Unassembled WGS sequence"/>
</dbReference>
<organism evidence="1 2">
    <name type="scientific">Candidatus Erwinia dacicola</name>
    <dbReference type="NCBI Taxonomy" id="252393"/>
    <lineage>
        <taxon>Bacteria</taxon>
        <taxon>Pseudomonadati</taxon>
        <taxon>Pseudomonadota</taxon>
        <taxon>Gammaproteobacteria</taxon>
        <taxon>Enterobacterales</taxon>
        <taxon>Erwiniaceae</taxon>
        <taxon>Erwinia</taxon>
    </lineage>
</organism>
<dbReference type="PANTHER" id="PTHR30121">
    <property type="entry name" value="UNCHARACTERIZED PROTEIN YJGR-RELATED"/>
    <property type="match status" value="1"/>
</dbReference>
<evidence type="ECO:0000313" key="2">
    <source>
        <dbReference type="Proteomes" id="UP000244334"/>
    </source>
</evidence>
<reference evidence="1" key="1">
    <citation type="submission" date="2018-04" db="EMBL/GenBank/DDBJ databases">
        <title>Genomes of the Obligate Erwinia dacicola and Facultative Enterobacter sp. OLF Endosymbionts of the Olive Fruit fly, Bactrocera oleae.</title>
        <authorList>
            <person name="Estes A.M."/>
            <person name="Hearn D.J."/>
            <person name="Agarwal S."/>
            <person name="Pierson E.A."/>
            <person name="Dunning-Hotopp J.C."/>
        </authorList>
    </citation>
    <scope>NUCLEOTIDE SEQUENCE [LARGE SCALE GENOMIC DNA]</scope>
    <source>
        <strain evidence="1">Oroville</strain>
    </source>
</reference>
<dbReference type="PANTHER" id="PTHR30121:SF12">
    <property type="entry name" value="TYPE IV SECRETION SYSTEM PROTEIN CAGE"/>
    <property type="match status" value="1"/>
</dbReference>
<dbReference type="AlphaFoldDB" id="A0A328TCT9"/>
<comment type="caution">
    <text evidence="1">The sequence shown here is derived from an EMBL/GenBank/DDBJ whole genome shotgun (WGS) entry which is preliminary data.</text>
</comment>
<gene>
    <name evidence="1" type="ORF">ACZ87_03988</name>
</gene>
<sequence>IFMDEFWKWLNDPVFSDFAFNVLKVIRKLNGLFIPGTQSPAEILINPISPAVVEQCGTQIFTANPKADRKDYVDGLKVAPEIFDIIKNLDPLSRQFVIVKSPLKKGDLRNFAALVTLDLSGLGTYTKVLSSSADNLEIFDSV</sequence>
<dbReference type="Gene3D" id="3.40.50.300">
    <property type="entry name" value="P-loop containing nucleotide triphosphate hydrolases"/>
    <property type="match status" value="1"/>
</dbReference>
<feature type="non-terminal residue" evidence="1">
    <location>
        <position position="142"/>
    </location>
</feature>
<proteinExistence type="predicted"/>
<protein>
    <submittedName>
        <fullName evidence="1">AAA-like domain protein</fullName>
    </submittedName>
</protein>
<dbReference type="InterPro" id="IPR051162">
    <property type="entry name" value="T4SS_component"/>
</dbReference>